<gene>
    <name evidence="2" type="ORF">SAMN04488096_10945</name>
</gene>
<dbReference type="Gene3D" id="2.70.70.10">
    <property type="entry name" value="Glucose Permease (Domain IIA)"/>
    <property type="match status" value="1"/>
</dbReference>
<name>A0A1M6GZT4_9FLAO</name>
<evidence type="ECO:0000259" key="1">
    <source>
        <dbReference type="Pfam" id="PF01551"/>
    </source>
</evidence>
<evidence type="ECO:0000313" key="2">
    <source>
        <dbReference type="EMBL" id="SHJ15446.1"/>
    </source>
</evidence>
<dbReference type="STRING" id="579105.SAMN04488096_10945"/>
<dbReference type="OrthoDB" id="9810477at2"/>
<dbReference type="AlphaFoldDB" id="A0A1M6GZT4"/>
<dbReference type="EMBL" id="FQYY01000009">
    <property type="protein sequence ID" value="SHJ15446.1"/>
    <property type="molecule type" value="Genomic_DNA"/>
</dbReference>
<reference evidence="2 3" key="1">
    <citation type="submission" date="2016-11" db="EMBL/GenBank/DDBJ databases">
        <authorList>
            <person name="Jaros S."/>
            <person name="Januszkiewicz K."/>
            <person name="Wedrychowicz H."/>
        </authorList>
    </citation>
    <scope>NUCLEOTIDE SEQUENCE [LARGE SCALE GENOMIC DNA]</scope>
    <source>
        <strain evidence="2 3">DSM 21425</strain>
    </source>
</reference>
<dbReference type="Proteomes" id="UP000184225">
    <property type="component" value="Unassembled WGS sequence"/>
</dbReference>
<dbReference type="PANTHER" id="PTHR21666:SF268">
    <property type="entry name" value="PEPTIDASE M23 DOMAIN-CONTAINING PROTEIN"/>
    <property type="match status" value="1"/>
</dbReference>
<dbReference type="GO" id="GO:0004222">
    <property type="term" value="F:metalloendopeptidase activity"/>
    <property type="evidence" value="ECO:0007669"/>
    <property type="project" value="TreeGrafter"/>
</dbReference>
<protein>
    <submittedName>
        <fullName evidence="2">Peptidase family M23</fullName>
    </submittedName>
</protein>
<dbReference type="SUPFAM" id="SSF51261">
    <property type="entry name" value="Duplicated hybrid motif"/>
    <property type="match status" value="1"/>
</dbReference>
<accession>A0A1M6GZT4</accession>
<keyword evidence="3" id="KW-1185">Reference proteome</keyword>
<sequence length="170" mass="19042">MKKRTKITIALLAVIIIGLLIPQNLSMPVKGAHKSDYNAKSFWFYPWGKSVTHKGVDIFAKKGTDVNSSTLGLVLYAGNISMGGNFVVVLGPKWRLHYYAHLNELKTTSFSLVNKNSIIGSVGNSGNAKGKPSHLHYSILTIIPYIWKIDSDKQGWKKMFYLNPIKYLEE</sequence>
<proteinExistence type="predicted"/>
<organism evidence="2 3">
    <name type="scientific">Mesonia phycicola</name>
    <dbReference type="NCBI Taxonomy" id="579105"/>
    <lineage>
        <taxon>Bacteria</taxon>
        <taxon>Pseudomonadati</taxon>
        <taxon>Bacteroidota</taxon>
        <taxon>Flavobacteriia</taxon>
        <taxon>Flavobacteriales</taxon>
        <taxon>Flavobacteriaceae</taxon>
        <taxon>Mesonia</taxon>
    </lineage>
</organism>
<dbReference type="InterPro" id="IPR016047">
    <property type="entry name" value="M23ase_b-sheet_dom"/>
</dbReference>
<dbReference type="PANTHER" id="PTHR21666">
    <property type="entry name" value="PEPTIDASE-RELATED"/>
    <property type="match status" value="1"/>
</dbReference>
<dbReference type="CDD" id="cd12797">
    <property type="entry name" value="M23_peptidase"/>
    <property type="match status" value="1"/>
</dbReference>
<dbReference type="InterPro" id="IPR011055">
    <property type="entry name" value="Dup_hybrid_motif"/>
</dbReference>
<evidence type="ECO:0000313" key="3">
    <source>
        <dbReference type="Proteomes" id="UP000184225"/>
    </source>
</evidence>
<feature type="domain" description="M23ase beta-sheet core" evidence="1">
    <location>
        <begin position="52"/>
        <end position="139"/>
    </location>
</feature>
<dbReference type="InterPro" id="IPR050570">
    <property type="entry name" value="Cell_wall_metabolism_enzyme"/>
</dbReference>
<dbReference type="RefSeq" id="WP_073152969.1">
    <property type="nucleotide sequence ID" value="NZ_FQYY01000009.1"/>
</dbReference>
<dbReference type="Pfam" id="PF01551">
    <property type="entry name" value="Peptidase_M23"/>
    <property type="match status" value="1"/>
</dbReference>